<gene>
    <name evidence="4" type="ORF">D4N35_007940</name>
</gene>
<reference evidence="4" key="1">
    <citation type="submission" date="2018-12" db="EMBL/GenBank/DDBJ databases">
        <authorList>
            <person name="Sun L."/>
            <person name="Chen Z."/>
        </authorList>
    </citation>
    <scope>NUCLEOTIDE SEQUENCE [LARGE SCALE GENOMIC DNA]</scope>
    <source>
        <strain evidence="4">DSM 16012</strain>
    </source>
</reference>
<evidence type="ECO:0000256" key="3">
    <source>
        <dbReference type="SAM" id="Phobius"/>
    </source>
</evidence>
<evidence type="ECO:0008006" key="6">
    <source>
        <dbReference type="Google" id="ProtNLM"/>
    </source>
</evidence>
<evidence type="ECO:0000313" key="5">
    <source>
        <dbReference type="Proteomes" id="UP000273811"/>
    </source>
</evidence>
<keyword evidence="3" id="KW-0812">Transmembrane</keyword>
<keyword evidence="5" id="KW-1185">Reference proteome</keyword>
<protein>
    <recommendedName>
        <fullName evidence="6">Prepilin-type N-terminal cleavage/methylation domain-containing protein</fullName>
    </recommendedName>
</protein>
<dbReference type="PROSITE" id="PS00409">
    <property type="entry name" value="PROKAR_NTER_METHYL"/>
    <property type="match status" value="1"/>
</dbReference>
<dbReference type="GO" id="GO:0009986">
    <property type="term" value="C:cell surface"/>
    <property type="evidence" value="ECO:0007669"/>
    <property type="project" value="UniProtKB-SubCell"/>
</dbReference>
<comment type="caution">
    <text evidence="4">The sequence shown here is derived from an EMBL/GenBank/DDBJ whole genome shotgun (WGS) entry which is preliminary data.</text>
</comment>
<sequence length="171" mass="19114">MRKLLNNGKGLTLVEVLAVFVIGVIVLILMTGVVTSIQKQYKKQSSETGNLFEETYAAKVITKDVREAVSGKVWISSDGKSLEIKKVDETTKYFFHEPAKTIEKNGVPLSKNIKKFCVSLPDDDPCSNELEEMNLIEVDQFKLTIISLSDKKLETIITIRSGDNDEEAETK</sequence>
<organism evidence="4 5">
    <name type="scientific">Siminovitchia fortis</name>
    <dbReference type="NCBI Taxonomy" id="254758"/>
    <lineage>
        <taxon>Bacteria</taxon>
        <taxon>Bacillati</taxon>
        <taxon>Bacillota</taxon>
        <taxon>Bacilli</taxon>
        <taxon>Bacillales</taxon>
        <taxon>Bacillaceae</taxon>
        <taxon>Siminovitchia</taxon>
    </lineage>
</organism>
<evidence type="ECO:0000256" key="2">
    <source>
        <dbReference type="ARBA" id="ARBA00023287"/>
    </source>
</evidence>
<dbReference type="EMBL" id="QYTU02000014">
    <property type="protein sequence ID" value="RWR11860.1"/>
    <property type="molecule type" value="Genomic_DNA"/>
</dbReference>
<evidence type="ECO:0000256" key="1">
    <source>
        <dbReference type="ARBA" id="ARBA00004241"/>
    </source>
</evidence>
<dbReference type="Proteomes" id="UP000273811">
    <property type="component" value="Unassembled WGS sequence"/>
</dbReference>
<comment type="subcellular location">
    <subcellularLocation>
        <location evidence="1">Cell surface</location>
    </subcellularLocation>
</comment>
<feature type="transmembrane region" description="Helical" evidence="3">
    <location>
        <begin position="12"/>
        <end position="34"/>
    </location>
</feature>
<dbReference type="RefSeq" id="WP_120072238.1">
    <property type="nucleotide sequence ID" value="NZ_CP126113.1"/>
</dbReference>
<dbReference type="AlphaFoldDB" id="A0A443IUV6"/>
<dbReference type="InterPro" id="IPR012902">
    <property type="entry name" value="N_methyl_site"/>
</dbReference>
<keyword evidence="3" id="KW-0472">Membrane</keyword>
<dbReference type="GO" id="GO:0030420">
    <property type="term" value="P:establishment of competence for transformation"/>
    <property type="evidence" value="ECO:0007669"/>
    <property type="project" value="UniProtKB-KW"/>
</dbReference>
<proteinExistence type="predicted"/>
<name>A0A443IUV6_9BACI</name>
<keyword evidence="3" id="KW-1133">Transmembrane helix</keyword>
<accession>A0A443IUV6</accession>
<evidence type="ECO:0000313" key="4">
    <source>
        <dbReference type="EMBL" id="RWR11860.1"/>
    </source>
</evidence>
<keyword evidence="2" id="KW-0178">Competence</keyword>
<dbReference type="OrthoDB" id="2968679at2"/>